<comment type="caution">
    <text evidence="5">The sequence shown here is derived from an EMBL/GenBank/DDBJ whole genome shotgun (WGS) entry which is preliminary data.</text>
</comment>
<dbReference type="Proteomes" id="UP000269591">
    <property type="component" value="Unassembled WGS sequence"/>
</dbReference>
<feature type="domain" description="DUF5067" evidence="4">
    <location>
        <begin position="39"/>
        <end position="150"/>
    </location>
</feature>
<feature type="chain" id="PRO_5038511618" evidence="3">
    <location>
        <begin position="23"/>
        <end position="168"/>
    </location>
</feature>
<reference evidence="6" key="1">
    <citation type="submission" date="2018-05" db="EMBL/GenBank/DDBJ databases">
        <title>Genome Sequencing of selected type strains of the family Eggerthellaceae.</title>
        <authorList>
            <person name="Danylec N."/>
            <person name="Stoll D.A."/>
            <person name="Doetsch A."/>
            <person name="Huch M."/>
        </authorList>
    </citation>
    <scope>NUCLEOTIDE SEQUENCE [LARGE SCALE GENOMIC DNA]</scope>
    <source>
        <strain evidence="6">DSM 24851</strain>
    </source>
</reference>
<feature type="signal peptide" evidence="3">
    <location>
        <begin position="1"/>
        <end position="22"/>
    </location>
</feature>
<dbReference type="InterPro" id="IPR029050">
    <property type="entry name" value="Immunoprotect_excell_Ig-like"/>
</dbReference>
<keyword evidence="6" id="KW-1185">Reference proteome</keyword>
<feature type="compositionally biased region" description="Low complexity" evidence="2">
    <location>
        <begin position="35"/>
        <end position="55"/>
    </location>
</feature>
<dbReference type="RefSeq" id="WP_123207863.1">
    <property type="nucleotide sequence ID" value="NZ_JBHTHO010000011.1"/>
</dbReference>
<evidence type="ECO:0000256" key="3">
    <source>
        <dbReference type="SAM" id="SignalP"/>
    </source>
</evidence>
<dbReference type="InterPro" id="IPR031989">
    <property type="entry name" value="DUF5067"/>
</dbReference>
<evidence type="ECO:0000256" key="2">
    <source>
        <dbReference type="SAM" id="MobiDB-lite"/>
    </source>
</evidence>
<keyword evidence="1 3" id="KW-0732">Signal</keyword>
<protein>
    <submittedName>
        <fullName evidence="5">DUF5067 domain-containing protein</fullName>
    </submittedName>
</protein>
<dbReference type="EMBL" id="QIBX01000001">
    <property type="protein sequence ID" value="RNL42004.1"/>
    <property type="molecule type" value="Genomic_DNA"/>
</dbReference>
<gene>
    <name evidence="5" type="ORF">DMP06_00930</name>
</gene>
<dbReference type="Pfam" id="PF16729">
    <property type="entry name" value="DUF5067"/>
    <property type="match status" value="1"/>
</dbReference>
<dbReference type="PROSITE" id="PS51257">
    <property type="entry name" value="PROKAR_LIPOPROTEIN"/>
    <property type="match status" value="1"/>
</dbReference>
<dbReference type="OrthoDB" id="3240463at2"/>
<dbReference type="Gene3D" id="2.60.40.1240">
    <property type="match status" value="1"/>
</dbReference>
<proteinExistence type="predicted"/>
<sequence>MKKRVIAIASTIALTGCLGLFGCGGDEPAASADNESAQTEGATEAAESAEEAPASDYEVTIDGAEVMEDYEGNPAVVVTYSWVNNSEEATSAAVALNAKVFQNGVQLEPAVVSEDIEGDGYMAEVKPGAGTSYGLAYVLDDQSDITVEVSELISFDDTVLAEATFSVA</sequence>
<name>A0A3N0B5A2_9ACTN</name>
<dbReference type="AlphaFoldDB" id="A0A3N0B5A2"/>
<evidence type="ECO:0000313" key="6">
    <source>
        <dbReference type="Proteomes" id="UP000269591"/>
    </source>
</evidence>
<evidence type="ECO:0000313" key="5">
    <source>
        <dbReference type="EMBL" id="RNL42004.1"/>
    </source>
</evidence>
<organism evidence="5 6">
    <name type="scientific">Slackia equolifaciens</name>
    <dbReference type="NCBI Taxonomy" id="498718"/>
    <lineage>
        <taxon>Bacteria</taxon>
        <taxon>Bacillati</taxon>
        <taxon>Actinomycetota</taxon>
        <taxon>Coriobacteriia</taxon>
        <taxon>Eggerthellales</taxon>
        <taxon>Eggerthellaceae</taxon>
        <taxon>Slackia</taxon>
    </lineage>
</organism>
<evidence type="ECO:0000256" key="1">
    <source>
        <dbReference type="ARBA" id="ARBA00022729"/>
    </source>
</evidence>
<accession>A0A3N0B5A2</accession>
<feature type="region of interest" description="Disordered" evidence="2">
    <location>
        <begin position="30"/>
        <end position="55"/>
    </location>
</feature>
<evidence type="ECO:0000259" key="4">
    <source>
        <dbReference type="Pfam" id="PF16729"/>
    </source>
</evidence>